<dbReference type="InterPro" id="IPR056744">
    <property type="entry name" value="TRM5/TYW2-like_N"/>
</dbReference>
<evidence type="ECO:0000256" key="4">
    <source>
        <dbReference type="ARBA" id="ARBA00022679"/>
    </source>
</evidence>
<proteinExistence type="inferred from homology"/>
<keyword evidence="4 11" id="KW-0808">Transferase</keyword>
<dbReference type="PANTHER" id="PTHR23245:SF36">
    <property type="entry name" value="TRNA (GUANINE(37)-N1)-METHYLTRANSFERASE"/>
    <property type="match status" value="1"/>
</dbReference>
<evidence type="ECO:0000256" key="9">
    <source>
        <dbReference type="ARBA" id="ARBA00045951"/>
    </source>
</evidence>
<evidence type="ECO:0000259" key="12">
    <source>
        <dbReference type="PROSITE" id="PS51684"/>
    </source>
</evidence>
<dbReference type="OrthoDB" id="408788at2759"/>
<keyword evidence="14" id="KW-1185">Reference proteome</keyword>
<dbReference type="Gene3D" id="3.30.300.110">
    <property type="entry name" value="Met-10+ protein-like domains"/>
    <property type="match status" value="1"/>
</dbReference>
<dbReference type="GO" id="GO:0005634">
    <property type="term" value="C:nucleus"/>
    <property type="evidence" value="ECO:0007669"/>
    <property type="project" value="UniProtKB-SubCell"/>
</dbReference>
<keyword evidence="2 11" id="KW-0963">Cytoplasm</keyword>
<dbReference type="FunFam" id="3.30.300.110:FF:000001">
    <property type="entry name" value="tRNA (guanine(37)-N1)-methyltransferase"/>
    <property type="match status" value="1"/>
</dbReference>
<accession>A0A9P0D5N6</accession>
<evidence type="ECO:0000256" key="3">
    <source>
        <dbReference type="ARBA" id="ARBA00022603"/>
    </source>
</evidence>
<comment type="subunit">
    <text evidence="11">Monomer.</text>
</comment>
<evidence type="ECO:0000256" key="2">
    <source>
        <dbReference type="ARBA" id="ARBA00022490"/>
    </source>
</evidence>
<evidence type="ECO:0000313" key="14">
    <source>
        <dbReference type="Proteomes" id="UP001153636"/>
    </source>
</evidence>
<evidence type="ECO:0000256" key="8">
    <source>
        <dbReference type="ARBA" id="ARBA00023242"/>
    </source>
</evidence>
<keyword evidence="7 11" id="KW-0496">Mitochondrion</keyword>
<feature type="binding site" evidence="11">
    <location>
        <position position="351"/>
    </location>
    <ligand>
        <name>S-adenosyl-L-methionine</name>
        <dbReference type="ChEBI" id="CHEBI:59789"/>
    </ligand>
</feature>
<comment type="similarity">
    <text evidence="11">Belongs to the TRM5 / TYW2 family.</text>
</comment>
<dbReference type="InterPro" id="IPR025792">
    <property type="entry name" value="tRNA_Gua_MeTrfase_euk"/>
</dbReference>
<keyword evidence="6 11" id="KW-0819">tRNA processing</keyword>
<feature type="domain" description="SAM-dependent methyltransferase TRM5/TYW2-type" evidence="12">
    <location>
        <begin position="167"/>
        <end position="436"/>
    </location>
</feature>
<evidence type="ECO:0000256" key="11">
    <source>
        <dbReference type="HAMAP-Rule" id="MF_03152"/>
    </source>
</evidence>
<evidence type="ECO:0000313" key="13">
    <source>
        <dbReference type="EMBL" id="CAH1111866.1"/>
    </source>
</evidence>
<feature type="binding site" evidence="11">
    <location>
        <position position="256"/>
    </location>
    <ligand>
        <name>S-adenosyl-L-methionine</name>
        <dbReference type="ChEBI" id="CHEBI:59789"/>
    </ligand>
</feature>
<gene>
    <name evidence="13" type="ORF">PSYICH_LOCUS11929</name>
</gene>
<dbReference type="InterPro" id="IPR056743">
    <property type="entry name" value="TRM5-TYW2-like_MTfase"/>
</dbReference>
<dbReference type="GO" id="GO:0002939">
    <property type="term" value="P:tRNA N1-guanine methylation"/>
    <property type="evidence" value="ECO:0007669"/>
    <property type="project" value="TreeGrafter"/>
</dbReference>
<dbReference type="AlphaFoldDB" id="A0A9P0D5N6"/>
<dbReference type="GO" id="GO:0052906">
    <property type="term" value="F:tRNA (guanine(37)-N1)-methyltransferase activity"/>
    <property type="evidence" value="ECO:0007669"/>
    <property type="project" value="UniProtKB-UniRule"/>
</dbReference>
<comment type="function">
    <text evidence="9">Involved in mitochondrial tRNA methylation. Specifically methylates the N1 position of guanosine-37 in various tRNAs. Methylation is not dependent on the nature of the nucleoside 5' of the target nucleoside. This is the first step in the biosynthesis of wybutosine (yW), a modified base adjacent to the anticodon of tRNAs and required for accurate decoding.</text>
</comment>
<comment type="catalytic activity">
    <reaction evidence="10 11">
        <text>guanosine(37) in tRNA + S-adenosyl-L-methionine = N(1)-methylguanosine(37) in tRNA + S-adenosyl-L-homocysteine + H(+)</text>
        <dbReference type="Rhea" id="RHEA:36899"/>
        <dbReference type="Rhea" id="RHEA-COMP:10145"/>
        <dbReference type="Rhea" id="RHEA-COMP:10147"/>
        <dbReference type="ChEBI" id="CHEBI:15378"/>
        <dbReference type="ChEBI" id="CHEBI:57856"/>
        <dbReference type="ChEBI" id="CHEBI:59789"/>
        <dbReference type="ChEBI" id="CHEBI:73542"/>
        <dbReference type="ChEBI" id="CHEBI:74269"/>
        <dbReference type="EC" id="2.1.1.228"/>
    </reaction>
</comment>
<evidence type="ECO:0000256" key="7">
    <source>
        <dbReference type="ARBA" id="ARBA00023128"/>
    </source>
</evidence>
<comment type="similarity">
    <text evidence="1">Belongs to the class I-like SAM-binding methyltransferase superfamily. TRM5/TYW2 family.</text>
</comment>
<comment type="function">
    <text evidence="11">Specifically methylates the N1 position of guanosine-37 in various cytoplasmic and mitochondrial tRNAs. Methylation is not dependent on the nature of the nucleoside 5' of the target nucleoside. This is the first step in the biosynthesis of wybutosine (yW), a modified base adjacent to the anticodon of tRNAs and required for accurate decoding.</text>
</comment>
<evidence type="ECO:0000256" key="6">
    <source>
        <dbReference type="ARBA" id="ARBA00022694"/>
    </source>
</evidence>
<reference evidence="13" key="1">
    <citation type="submission" date="2022-01" db="EMBL/GenBank/DDBJ databases">
        <authorList>
            <person name="King R."/>
        </authorList>
    </citation>
    <scope>NUCLEOTIDE SEQUENCE</scope>
</reference>
<keyword evidence="8 11" id="KW-0539">Nucleus</keyword>
<sequence length="472" mass="54567">MVFFGYNFDYMCLVGDSLKFLSTSILNRFLATGIQTMKNVLKPPNIRGVVVLNKDTIKKSIDIPCLSIKKESLNSILNIIKQYFLKIEKFKPVQPASEENIDIYMSPEVIRDWSSFPEEIQSALEKLQITKDNFRIVKDFELKYDNFTADDLLKAILPVEKEGMSSFTKVGHIVHVNLREHLLPFKNVIGEILFDKISGCQSVVNKVNIIDNTYRNFSMEVLKGIDNMLTTVKENHCSFKFDFSQVYWNSRLCTEHERIVNMLNKNDVLFDVFAGVGPFSVPIAKKKCFVYANDLNPESYKWLEFNAKSNKISKEYFKSFNKDGKDFIKNEIKEFLPSHIKNDQNIFITMNLPAMAVEFLTHFEGLFQYNELPDFKNPPHIYVYCFVKGDNYLELAKNVVLNSFTCDISQNIVDIFKVRTVSSLKEMMRVTIKLDKDILIGTCRKRKLEAILNSDNKISCLSDDNGQKQEKS</sequence>
<evidence type="ECO:0000256" key="1">
    <source>
        <dbReference type="ARBA" id="ARBA00009775"/>
    </source>
</evidence>
<dbReference type="EMBL" id="OV651818">
    <property type="protein sequence ID" value="CAH1111866.1"/>
    <property type="molecule type" value="Genomic_DNA"/>
</dbReference>
<comment type="subcellular location">
    <subcellularLocation>
        <location evidence="11">Mitochondrion matrix</location>
    </subcellularLocation>
    <subcellularLocation>
        <location evidence="11">Nucleus</location>
    </subcellularLocation>
    <subcellularLocation>
        <location evidence="11">Cytoplasm</location>
    </subcellularLocation>
    <text evidence="11">Predominantly in the mitochondria and in the nucleus.</text>
</comment>
<evidence type="ECO:0000256" key="10">
    <source>
        <dbReference type="ARBA" id="ARBA00047783"/>
    </source>
</evidence>
<evidence type="ECO:0000256" key="5">
    <source>
        <dbReference type="ARBA" id="ARBA00022691"/>
    </source>
</evidence>
<feature type="binding site" evidence="11">
    <location>
        <begin position="323"/>
        <end position="324"/>
    </location>
    <ligand>
        <name>S-adenosyl-L-methionine</name>
        <dbReference type="ChEBI" id="CHEBI:59789"/>
    </ligand>
</feature>
<dbReference type="HAMAP" id="MF_03152">
    <property type="entry name" value="TRM5"/>
    <property type="match status" value="1"/>
</dbReference>
<dbReference type="Pfam" id="PF25133">
    <property type="entry name" value="TYW2_N_2"/>
    <property type="match status" value="1"/>
</dbReference>
<dbReference type="EC" id="2.1.1.228" evidence="11"/>
<dbReference type="InterPro" id="IPR029063">
    <property type="entry name" value="SAM-dependent_MTases_sf"/>
</dbReference>
<dbReference type="SUPFAM" id="SSF53335">
    <property type="entry name" value="S-adenosyl-L-methionine-dependent methyltransferases"/>
    <property type="match status" value="1"/>
</dbReference>
<organism evidence="13 14">
    <name type="scientific">Psylliodes chrysocephalus</name>
    <dbReference type="NCBI Taxonomy" id="3402493"/>
    <lineage>
        <taxon>Eukaryota</taxon>
        <taxon>Metazoa</taxon>
        <taxon>Ecdysozoa</taxon>
        <taxon>Arthropoda</taxon>
        <taxon>Hexapoda</taxon>
        <taxon>Insecta</taxon>
        <taxon>Pterygota</taxon>
        <taxon>Neoptera</taxon>
        <taxon>Endopterygota</taxon>
        <taxon>Coleoptera</taxon>
        <taxon>Polyphaga</taxon>
        <taxon>Cucujiformia</taxon>
        <taxon>Chrysomeloidea</taxon>
        <taxon>Chrysomelidae</taxon>
        <taxon>Galerucinae</taxon>
        <taxon>Alticini</taxon>
        <taxon>Psylliodes</taxon>
    </lineage>
</organism>
<name>A0A9P0D5N6_9CUCU</name>
<dbReference type="PANTHER" id="PTHR23245">
    <property type="entry name" value="TRNA METHYLTRANSFERASE"/>
    <property type="match status" value="1"/>
</dbReference>
<protein>
    <recommendedName>
        <fullName evidence="11">tRNA (guanine(37)-N1)-methyltransferase</fullName>
        <ecNumber evidence="11">2.1.1.228</ecNumber>
    </recommendedName>
    <alternativeName>
        <fullName evidence="11">M1G-methyltransferase</fullName>
    </alternativeName>
    <alternativeName>
        <fullName evidence="11">tRNA [GM37] methyltransferase</fullName>
    </alternativeName>
    <alternativeName>
        <fullName evidence="11">tRNA methyltransferase 5 homolog</fullName>
    </alternativeName>
</protein>
<feature type="binding site" evidence="11">
    <location>
        <begin position="294"/>
        <end position="295"/>
    </location>
    <ligand>
        <name>S-adenosyl-L-methionine</name>
        <dbReference type="ChEBI" id="CHEBI:59789"/>
    </ligand>
</feature>
<dbReference type="Gene3D" id="3.40.50.150">
    <property type="entry name" value="Vaccinia Virus protein VP39"/>
    <property type="match status" value="1"/>
</dbReference>
<dbReference type="Pfam" id="PF02475">
    <property type="entry name" value="TRM5-TYW2_MTfase"/>
    <property type="match status" value="1"/>
</dbReference>
<keyword evidence="5 11" id="KW-0949">S-adenosyl-L-methionine</keyword>
<dbReference type="InterPro" id="IPR030382">
    <property type="entry name" value="MeTrfase_TRM5/TYW2"/>
</dbReference>
<keyword evidence="3 11" id="KW-0489">Methyltransferase</keyword>
<dbReference type="Proteomes" id="UP001153636">
    <property type="component" value="Chromosome 6"/>
</dbReference>
<dbReference type="PROSITE" id="PS51684">
    <property type="entry name" value="SAM_MT_TRM5_TYW2"/>
    <property type="match status" value="1"/>
</dbReference>
<dbReference type="GO" id="GO:0005759">
    <property type="term" value="C:mitochondrial matrix"/>
    <property type="evidence" value="ECO:0007669"/>
    <property type="project" value="UniProtKB-SubCell"/>
</dbReference>
<dbReference type="GO" id="GO:0070901">
    <property type="term" value="P:mitochondrial tRNA methylation"/>
    <property type="evidence" value="ECO:0007669"/>
    <property type="project" value="TreeGrafter"/>
</dbReference>